<reference evidence="4 5" key="1">
    <citation type="submission" date="2024-04" db="EMBL/GenBank/DDBJ databases">
        <title>genome sequences of Mucor flavus KT1a and Helicostylum pulchrum KT1b strains isolated from the surface of a dry-aged beef.</title>
        <authorList>
            <person name="Toyotome T."/>
            <person name="Hosono M."/>
            <person name="Torimaru M."/>
            <person name="Fukuda K."/>
            <person name="Mikami N."/>
        </authorList>
    </citation>
    <scope>NUCLEOTIDE SEQUENCE [LARGE SCALE GENOMIC DNA]</scope>
    <source>
        <strain evidence="4 5">KT1a</strain>
    </source>
</reference>
<accession>A0ABP9YMY9</accession>
<evidence type="ECO:0000259" key="3">
    <source>
        <dbReference type="PROSITE" id="PS50103"/>
    </source>
</evidence>
<feature type="zinc finger region" description="C3H1-type" evidence="1">
    <location>
        <begin position="320"/>
        <end position="353"/>
    </location>
</feature>
<comment type="caution">
    <text evidence="4">The sequence shown here is derived from an EMBL/GenBank/DDBJ whole genome shotgun (WGS) entry which is preliminary data.</text>
</comment>
<keyword evidence="5" id="KW-1185">Reference proteome</keyword>
<dbReference type="Proteomes" id="UP001473302">
    <property type="component" value="Unassembled WGS sequence"/>
</dbReference>
<dbReference type="InterPro" id="IPR000571">
    <property type="entry name" value="Znf_CCCH"/>
</dbReference>
<sequence length="373" mass="42023">MVLKMNQQRFLTIAGSASLVALAAFGIWKWSKHAPEKKTKRKDRQVDKDSKQSHSSVSTTDPIEEAEMIRNITEAAEKEREQKSTTEKPAAGHSSKVAIKQVEVKVEGEDKVEQVEVEEINVEEAKVEQVKIEQAKVEDAKVEQPLEEEIKETTKEVESSLELMTETIVVVEDKQSVAAVEEEEYVMVGKTAKKGESQSCATSSGDETGVWTPEHEPESKDNTPKNATTKEYIWKADSYVAPLTDEQKSWSAPVPAITTTATTTTTAKPLSSDAAVFVPRRQVQPKKSLRRRLTRPELIQQQRQNYTPHAKARCSHWPCCTNKNCKFWHPFRDCREGETCPFGNKCMFIHPSDYLEPVRGSTAVTQEDEEEQT</sequence>
<name>A0ABP9YMY9_9FUNG</name>
<feature type="region of interest" description="Disordered" evidence="2">
    <location>
        <begin position="33"/>
        <end position="97"/>
    </location>
</feature>
<organism evidence="4 5">
    <name type="scientific">Mucor flavus</name>
    <dbReference type="NCBI Taxonomy" id="439312"/>
    <lineage>
        <taxon>Eukaryota</taxon>
        <taxon>Fungi</taxon>
        <taxon>Fungi incertae sedis</taxon>
        <taxon>Mucoromycota</taxon>
        <taxon>Mucoromycotina</taxon>
        <taxon>Mucoromycetes</taxon>
        <taxon>Mucorales</taxon>
        <taxon>Mucorineae</taxon>
        <taxon>Mucoraceae</taxon>
        <taxon>Mucor</taxon>
    </lineage>
</organism>
<feature type="region of interest" description="Disordered" evidence="2">
    <location>
        <begin position="138"/>
        <end position="159"/>
    </location>
</feature>
<keyword evidence="1" id="KW-0863">Zinc-finger</keyword>
<dbReference type="PROSITE" id="PS50103">
    <property type="entry name" value="ZF_C3H1"/>
    <property type="match status" value="1"/>
</dbReference>
<keyword evidence="1" id="KW-0862">Zinc</keyword>
<feature type="compositionally biased region" description="Polar residues" evidence="2">
    <location>
        <begin position="197"/>
        <end position="206"/>
    </location>
</feature>
<dbReference type="Gene3D" id="4.10.1000.40">
    <property type="match status" value="1"/>
</dbReference>
<evidence type="ECO:0000256" key="1">
    <source>
        <dbReference type="PROSITE-ProRule" id="PRU00723"/>
    </source>
</evidence>
<protein>
    <recommendedName>
        <fullName evidence="3">C3H1-type domain-containing protein</fullName>
    </recommendedName>
</protein>
<evidence type="ECO:0000313" key="5">
    <source>
        <dbReference type="Proteomes" id="UP001473302"/>
    </source>
</evidence>
<evidence type="ECO:0000256" key="2">
    <source>
        <dbReference type="SAM" id="MobiDB-lite"/>
    </source>
</evidence>
<feature type="compositionally biased region" description="Basic and acidic residues" evidence="2">
    <location>
        <begin position="213"/>
        <end position="223"/>
    </location>
</feature>
<evidence type="ECO:0000313" key="4">
    <source>
        <dbReference type="EMBL" id="GAA5808226.1"/>
    </source>
</evidence>
<feature type="region of interest" description="Disordered" evidence="2">
    <location>
        <begin position="192"/>
        <end position="228"/>
    </location>
</feature>
<feature type="domain" description="C3H1-type" evidence="3">
    <location>
        <begin position="320"/>
        <end position="353"/>
    </location>
</feature>
<feature type="compositionally biased region" description="Basic and acidic residues" evidence="2">
    <location>
        <begin position="75"/>
        <end position="86"/>
    </location>
</feature>
<gene>
    <name evidence="4" type="ORF">MFLAVUS_001611</name>
</gene>
<dbReference type="EMBL" id="BAABUK010000003">
    <property type="protein sequence ID" value="GAA5808226.1"/>
    <property type="molecule type" value="Genomic_DNA"/>
</dbReference>
<proteinExistence type="predicted"/>
<keyword evidence="1" id="KW-0479">Metal-binding</keyword>